<feature type="region of interest" description="Disordered" evidence="4">
    <location>
        <begin position="1"/>
        <end position="22"/>
    </location>
</feature>
<dbReference type="InterPro" id="IPR013752">
    <property type="entry name" value="KPA_reductase"/>
</dbReference>
<keyword evidence="2" id="KW-0521">NADP</keyword>
<dbReference type="InterPro" id="IPR013332">
    <property type="entry name" value="KPR_N"/>
</dbReference>
<dbReference type="Proteomes" id="UP000288603">
    <property type="component" value="Unassembled WGS sequence"/>
</dbReference>
<dbReference type="AlphaFoldDB" id="A0A444QEV3"/>
<dbReference type="SUPFAM" id="SSF51735">
    <property type="entry name" value="NAD(P)-binding Rossmann-fold domains"/>
    <property type="match status" value="1"/>
</dbReference>
<name>A0A444QEV3_9MICO</name>
<comment type="similarity">
    <text evidence="1">Belongs to the ketopantoate reductase family.</text>
</comment>
<dbReference type="Gene3D" id="1.10.1040.10">
    <property type="entry name" value="N-(1-d-carboxylethyl)-l-norvaline Dehydrogenase, domain 2"/>
    <property type="match status" value="1"/>
</dbReference>
<dbReference type="EMBL" id="RZNC01000001">
    <property type="protein sequence ID" value="RWZ68137.1"/>
    <property type="molecule type" value="Genomic_DNA"/>
</dbReference>
<dbReference type="SUPFAM" id="SSF48179">
    <property type="entry name" value="6-phosphogluconate dehydrogenase C-terminal domain-like"/>
    <property type="match status" value="1"/>
</dbReference>
<organism evidence="7 8">
    <name type="scientific">Labedella populi</name>
    <dbReference type="NCBI Taxonomy" id="2498850"/>
    <lineage>
        <taxon>Bacteria</taxon>
        <taxon>Bacillati</taxon>
        <taxon>Actinomycetota</taxon>
        <taxon>Actinomycetes</taxon>
        <taxon>Micrococcales</taxon>
        <taxon>Microbacteriaceae</taxon>
        <taxon>Labedella</taxon>
    </lineage>
</organism>
<evidence type="ECO:0000259" key="6">
    <source>
        <dbReference type="Pfam" id="PF08546"/>
    </source>
</evidence>
<dbReference type="PANTHER" id="PTHR21708">
    <property type="entry name" value="PROBABLE 2-DEHYDROPANTOATE 2-REDUCTASE"/>
    <property type="match status" value="1"/>
</dbReference>
<dbReference type="GO" id="GO:0015940">
    <property type="term" value="P:pantothenate biosynthetic process"/>
    <property type="evidence" value="ECO:0007669"/>
    <property type="project" value="InterPro"/>
</dbReference>
<proteinExistence type="inferred from homology"/>
<evidence type="ECO:0000259" key="5">
    <source>
        <dbReference type="Pfam" id="PF02558"/>
    </source>
</evidence>
<evidence type="ECO:0000313" key="8">
    <source>
        <dbReference type="Proteomes" id="UP000288603"/>
    </source>
</evidence>
<dbReference type="FunFam" id="1.10.1040.10:FF:000017">
    <property type="entry name" value="2-dehydropantoate 2-reductase"/>
    <property type="match status" value="1"/>
</dbReference>
<evidence type="ECO:0000256" key="2">
    <source>
        <dbReference type="ARBA" id="ARBA00022857"/>
    </source>
</evidence>
<dbReference type="GO" id="GO:0008677">
    <property type="term" value="F:2-dehydropantoate 2-reductase activity"/>
    <property type="evidence" value="ECO:0007669"/>
    <property type="project" value="InterPro"/>
</dbReference>
<evidence type="ECO:0000256" key="4">
    <source>
        <dbReference type="SAM" id="MobiDB-lite"/>
    </source>
</evidence>
<dbReference type="InterPro" id="IPR013328">
    <property type="entry name" value="6PGD_dom2"/>
</dbReference>
<sequence>MARGYHRKTVPFPDRTAVHHTPPSVEPRMVPCSKTVRFSAETDLFPFVVACHRLASWAESIQMEGMVVPNRQHLESRTSVVVVGAGAIGTVVADSISHTADVTLIRRATTAAMWIDHGSGAERVDARIASSPAAVDPVDWIVLTTKAQQVVSAREWLAALTGPQTRIAILQNGIDHAERVSEWVPPERVVPAIVFISAERTGPDIVTVRQLDELVLPDTAAAQDFARLFPEQFPVSLDPNFETQAWRKLIMNAALNSVTALTGRTVGVAKEPGGRELIATVLREGIDVARARGVRLTQDELTLMRRKIEKLPPTAPTSMQLDRAHGRALEYGYLTGAVLKEAAAVGVPTPTTLALHNLISAL</sequence>
<protein>
    <submittedName>
        <fullName evidence="7">2-dehydropantoate 2-reductase</fullName>
    </submittedName>
</protein>
<accession>A0A444QEV3</accession>
<evidence type="ECO:0000256" key="1">
    <source>
        <dbReference type="ARBA" id="ARBA00007870"/>
    </source>
</evidence>
<dbReference type="Gene3D" id="3.40.50.720">
    <property type="entry name" value="NAD(P)-binding Rossmann-like Domain"/>
    <property type="match status" value="1"/>
</dbReference>
<keyword evidence="3" id="KW-0560">Oxidoreductase</keyword>
<gene>
    <name evidence="7" type="ORF">ELQ92_02555</name>
</gene>
<feature type="domain" description="Ketopantoate reductase N-terminal" evidence="5">
    <location>
        <begin position="80"/>
        <end position="218"/>
    </location>
</feature>
<comment type="caution">
    <text evidence="7">The sequence shown here is derived from an EMBL/GenBank/DDBJ whole genome shotgun (WGS) entry which is preliminary data.</text>
</comment>
<keyword evidence="8" id="KW-1185">Reference proteome</keyword>
<evidence type="ECO:0000256" key="3">
    <source>
        <dbReference type="ARBA" id="ARBA00023002"/>
    </source>
</evidence>
<dbReference type="NCBIfam" id="TIGR00745">
    <property type="entry name" value="apbA_panE"/>
    <property type="match status" value="1"/>
</dbReference>
<evidence type="ECO:0000313" key="7">
    <source>
        <dbReference type="EMBL" id="RWZ68137.1"/>
    </source>
</evidence>
<dbReference type="InterPro" id="IPR051402">
    <property type="entry name" value="KPR-Related"/>
</dbReference>
<reference evidence="7 8" key="1">
    <citation type="submission" date="2018-12" db="EMBL/GenBank/DDBJ databases">
        <authorList>
            <person name="Li F."/>
        </authorList>
    </citation>
    <scope>NUCLEOTIDE SEQUENCE [LARGE SCALE GENOMIC DNA]</scope>
    <source>
        <strain evidence="7 8">8H24J-4-2</strain>
    </source>
</reference>
<feature type="domain" description="Ketopantoate reductase C-terminal" evidence="6">
    <location>
        <begin position="240"/>
        <end position="361"/>
    </location>
</feature>
<dbReference type="Pfam" id="PF08546">
    <property type="entry name" value="ApbA_C"/>
    <property type="match status" value="1"/>
</dbReference>
<dbReference type="GO" id="GO:0005737">
    <property type="term" value="C:cytoplasm"/>
    <property type="evidence" value="ECO:0007669"/>
    <property type="project" value="TreeGrafter"/>
</dbReference>
<dbReference type="PANTHER" id="PTHR21708:SF26">
    <property type="entry name" value="2-DEHYDROPANTOATE 2-REDUCTASE"/>
    <property type="match status" value="1"/>
</dbReference>
<dbReference type="InterPro" id="IPR008927">
    <property type="entry name" value="6-PGluconate_DH-like_C_sf"/>
</dbReference>
<dbReference type="Pfam" id="PF02558">
    <property type="entry name" value="ApbA"/>
    <property type="match status" value="1"/>
</dbReference>
<dbReference type="OrthoDB" id="9793586at2"/>
<dbReference type="InterPro" id="IPR003710">
    <property type="entry name" value="ApbA"/>
</dbReference>
<dbReference type="InterPro" id="IPR036291">
    <property type="entry name" value="NAD(P)-bd_dom_sf"/>
</dbReference>